<accession>A0AA44IXX2</accession>
<dbReference type="RefSeq" id="WP_172873361.1">
    <property type="nucleotide sequence ID" value="NZ_JABRWL010000004.1"/>
</dbReference>
<keyword evidence="1" id="KW-0614">Plasmid</keyword>
<comment type="caution">
    <text evidence="1">The sequence shown here is derived from an EMBL/GenBank/DDBJ whole genome shotgun (WGS) entry which is preliminary data.</text>
</comment>
<dbReference type="Proteomes" id="UP001155820">
    <property type="component" value="Unassembled WGS sequence"/>
</dbReference>
<sequence length="268" mass="30525">MRLHTALEHISEKRFQTMEPWAAGELEEMTSYITHYADEIIEFTFDYMDTDDKGDTLQTFIEYANMLWDHEMPPLPAEKFWVSWVQKVLDQSVRMAAFCEQMVAPSDGRVMGLTVRVMFEKQRGTGFSFINQLGHLVLGDHKNIIMNYADNDSSALLVENGIAIVKALMGALATPRAVRREEPAPVKLNKSRAKKGRGPIRSVIIIDVRASTQRAISMRGKAGYKVEMHWRRPHLRTLPSGKVVPVAPAWVNLDENAPIKKPEYLVRM</sequence>
<evidence type="ECO:0000313" key="2">
    <source>
        <dbReference type="Proteomes" id="UP001155820"/>
    </source>
</evidence>
<organism evidence="1 2">
    <name type="scientific">Agrobacterium pusense</name>
    <dbReference type="NCBI Taxonomy" id="648995"/>
    <lineage>
        <taxon>Bacteria</taxon>
        <taxon>Pseudomonadati</taxon>
        <taxon>Pseudomonadota</taxon>
        <taxon>Alphaproteobacteria</taxon>
        <taxon>Hyphomicrobiales</taxon>
        <taxon>Rhizobiaceae</taxon>
        <taxon>Rhizobium/Agrobacterium group</taxon>
        <taxon>Agrobacterium</taxon>
    </lineage>
</organism>
<reference evidence="1" key="1">
    <citation type="submission" date="2019-07" db="EMBL/GenBank/DDBJ databases">
        <title>FDA dAtabase for Regulatory Grade micrObial Sequences (FDA-ARGOS): Supporting development and validation of Infectious Disease Dx tests.</title>
        <authorList>
            <person name="Bachman M."/>
            <person name="Young C."/>
            <person name="Tallon L."/>
            <person name="Sadzewicz L."/>
            <person name="Vavikolanu K."/>
            <person name="Mehta A."/>
            <person name="Aluvathingal J."/>
            <person name="Nadendla S."/>
            <person name="Nandy P."/>
            <person name="Geyer C."/>
            <person name="Yan Y."/>
            <person name="Sichtig H."/>
        </authorList>
    </citation>
    <scope>NUCLEOTIDE SEQUENCE</scope>
    <source>
        <strain evidence="1">FDAARGOS_618</strain>
        <plasmid evidence="1">unnamed3</plasmid>
    </source>
</reference>
<dbReference type="EMBL" id="JABRWM010000003">
    <property type="protein sequence ID" value="NRF18026.1"/>
    <property type="molecule type" value="Genomic_DNA"/>
</dbReference>
<proteinExistence type="predicted"/>
<protein>
    <submittedName>
        <fullName evidence="1">Uncharacterized protein</fullName>
    </submittedName>
</protein>
<geneLocation type="plasmid" evidence="1">
    <name>unnamed3</name>
</geneLocation>
<name>A0AA44IXX2_9HYPH</name>
<keyword evidence="2" id="KW-1185">Reference proteome</keyword>
<gene>
    <name evidence="1" type="ORF">FOB26_02520</name>
</gene>
<dbReference type="AlphaFoldDB" id="A0AA44IXX2"/>
<evidence type="ECO:0000313" key="1">
    <source>
        <dbReference type="EMBL" id="NRF18026.1"/>
    </source>
</evidence>